<evidence type="ECO:0000313" key="2">
    <source>
        <dbReference type="Proteomes" id="UP000317238"/>
    </source>
</evidence>
<dbReference type="AlphaFoldDB" id="A0A5C5Y9F2"/>
<organism evidence="1 2">
    <name type="scientific">Crateriforma conspicua</name>
    <dbReference type="NCBI Taxonomy" id="2527996"/>
    <lineage>
        <taxon>Bacteria</taxon>
        <taxon>Pseudomonadati</taxon>
        <taxon>Planctomycetota</taxon>
        <taxon>Planctomycetia</taxon>
        <taxon>Planctomycetales</taxon>
        <taxon>Planctomycetaceae</taxon>
        <taxon>Crateriforma</taxon>
    </lineage>
</organism>
<dbReference type="SUPFAM" id="SSF48239">
    <property type="entry name" value="Terpenoid cyclases/Protein prenyltransferases"/>
    <property type="match status" value="1"/>
</dbReference>
<reference evidence="1 2" key="1">
    <citation type="submission" date="2019-02" db="EMBL/GenBank/DDBJ databases">
        <title>Deep-cultivation of Planctomycetes and their phenomic and genomic characterization uncovers novel biology.</title>
        <authorList>
            <person name="Wiegand S."/>
            <person name="Jogler M."/>
            <person name="Boedeker C."/>
            <person name="Pinto D."/>
            <person name="Vollmers J."/>
            <person name="Rivas-Marin E."/>
            <person name="Kohn T."/>
            <person name="Peeters S.H."/>
            <person name="Heuer A."/>
            <person name="Rast P."/>
            <person name="Oberbeckmann S."/>
            <person name="Bunk B."/>
            <person name="Jeske O."/>
            <person name="Meyerdierks A."/>
            <person name="Storesund J.E."/>
            <person name="Kallscheuer N."/>
            <person name="Luecker S."/>
            <person name="Lage O.M."/>
            <person name="Pohl T."/>
            <person name="Merkel B.J."/>
            <person name="Hornburger P."/>
            <person name="Mueller R.-W."/>
            <person name="Bruemmer F."/>
            <person name="Labrenz M."/>
            <person name="Spormann A.M."/>
            <person name="Op Den Camp H."/>
            <person name="Overmann J."/>
            <person name="Amann R."/>
            <person name="Jetten M.S.M."/>
            <person name="Mascher T."/>
            <person name="Medema M.H."/>
            <person name="Devos D.P."/>
            <person name="Kaster A.-K."/>
            <person name="Ovreas L."/>
            <person name="Rohde M."/>
            <person name="Galperin M.Y."/>
            <person name="Jogler C."/>
        </authorList>
    </citation>
    <scope>NUCLEOTIDE SEQUENCE [LARGE SCALE GENOMIC DNA]</scope>
    <source>
        <strain evidence="1 2">Pan14r</strain>
    </source>
</reference>
<accession>A0A5C5Y9F2</accession>
<gene>
    <name evidence="1" type="ORF">Pan14r_46360</name>
</gene>
<evidence type="ECO:0000313" key="1">
    <source>
        <dbReference type="EMBL" id="TWT72316.1"/>
    </source>
</evidence>
<evidence type="ECO:0008006" key="3">
    <source>
        <dbReference type="Google" id="ProtNLM"/>
    </source>
</evidence>
<keyword evidence="2" id="KW-1185">Reference proteome</keyword>
<dbReference type="InterPro" id="IPR008930">
    <property type="entry name" value="Terpenoid_cyclase/PrenylTrfase"/>
</dbReference>
<dbReference type="Proteomes" id="UP000317238">
    <property type="component" value="Unassembled WGS sequence"/>
</dbReference>
<comment type="caution">
    <text evidence="1">The sequence shown here is derived from an EMBL/GenBank/DDBJ whole genome shotgun (WGS) entry which is preliminary data.</text>
</comment>
<name>A0A5C5Y9F2_9PLAN</name>
<protein>
    <recommendedName>
        <fullName evidence="3">Prenyltransferase and squalene oxidase repeat protein</fullName>
    </recommendedName>
</protein>
<dbReference type="EMBL" id="SJPL01000001">
    <property type="protein sequence ID" value="TWT72316.1"/>
    <property type="molecule type" value="Genomic_DNA"/>
</dbReference>
<dbReference type="Gene3D" id="1.50.10.20">
    <property type="match status" value="1"/>
</dbReference>
<proteinExistence type="predicted"/>
<sequence length="371" mass="41275">MTSFSRRCLLGSVVCGFPLIAVTYRDSRKGALLNRSTVRRSPIRIDPWGGAGEPGDDPRIVTLADGLLCPPSDYVAPSSGLHYLYLWKCRIDRFGTTQNRYLARILDGSLAGDNRPLFYRDAGDDVHASQDQPDVSEAHADQVLAMLGYLGLSAETPLGEDLLLSDAIVSNAKRFSFQKEYEWSVLALLHYLPPIRQWVNRWGKACSFDAIAHDLFRRPWDTGACNGSHLCQLAASMLNIAEQYEILTDRSRNKLHAYLADAAGRLANNQQADGGWGRMWSRPIPAGPQSPSTLHMTGHHLEWLLLVRHLHTTNPTVIERGIDYCRSKLLSLLNGNDDPQISLCPLVHAVKTVIEFDRLGEEATDEDPAFS</sequence>